<feature type="domain" description="Glycoside-hydrolase family GH114 TIM-barrel" evidence="2">
    <location>
        <begin position="41"/>
        <end position="278"/>
    </location>
</feature>
<dbReference type="InterPro" id="IPR017853">
    <property type="entry name" value="GH"/>
</dbReference>
<evidence type="ECO:0000313" key="3">
    <source>
        <dbReference type="EMBL" id="WIF99182.1"/>
    </source>
</evidence>
<dbReference type="Proteomes" id="UP001236652">
    <property type="component" value="Chromosome"/>
</dbReference>
<dbReference type="Gene3D" id="3.20.20.70">
    <property type="entry name" value="Aldolase class I"/>
    <property type="match status" value="1"/>
</dbReference>
<dbReference type="Pfam" id="PF03537">
    <property type="entry name" value="Glyco_hydro_114"/>
    <property type="match status" value="1"/>
</dbReference>
<dbReference type="EMBL" id="CP126446">
    <property type="protein sequence ID" value="WIF99182.1"/>
    <property type="molecule type" value="Genomic_DNA"/>
</dbReference>
<feature type="signal peptide" evidence="1">
    <location>
        <begin position="1"/>
        <end position="22"/>
    </location>
</feature>
<dbReference type="InterPro" id="IPR004352">
    <property type="entry name" value="GH114_TIM-barrel"/>
</dbReference>
<name>A0ABY8UZR1_9BACI</name>
<protein>
    <submittedName>
        <fullName evidence="3">Endo alpha-1,4 polygalactosaminidase</fullName>
    </submittedName>
</protein>
<gene>
    <name evidence="3" type="ORF">QNI29_05860</name>
</gene>
<dbReference type="RefSeq" id="WP_231418200.1">
    <property type="nucleotide sequence ID" value="NZ_CP126446.1"/>
</dbReference>
<evidence type="ECO:0000259" key="2">
    <source>
        <dbReference type="Pfam" id="PF03537"/>
    </source>
</evidence>
<evidence type="ECO:0000313" key="4">
    <source>
        <dbReference type="Proteomes" id="UP001236652"/>
    </source>
</evidence>
<dbReference type="PANTHER" id="PTHR35882:SF2">
    <property type="entry name" value="PELA"/>
    <property type="match status" value="1"/>
</dbReference>
<evidence type="ECO:0000256" key="1">
    <source>
        <dbReference type="SAM" id="SignalP"/>
    </source>
</evidence>
<accession>A0ABY8UZR1</accession>
<feature type="chain" id="PRO_5046251649" evidence="1">
    <location>
        <begin position="23"/>
        <end position="284"/>
    </location>
</feature>
<keyword evidence="4" id="KW-1185">Reference proteome</keyword>
<dbReference type="PANTHER" id="PTHR35882">
    <property type="entry name" value="PELA"/>
    <property type="match status" value="1"/>
</dbReference>
<dbReference type="InterPro" id="IPR013785">
    <property type="entry name" value="Aldolase_TIM"/>
</dbReference>
<sequence>MLRKWMLSLVILMGAFFVPASAPASSHLFDDITSYQIYYDPVTTKIEKDMKRYDLVILEPREVTKERVARIRRNGTLVLGYVNLMEADEWNVEVMKQLKPQDFFYENGQKVFFPEWDSYLMDLTSSHYQSVLKKDLKKQVIDKGFDGIFLDTVGDIDNEHAHRKSVLNAQRDAYLEFLQFLRDEYGQIPIIQNWGFDTLKAVSAPLVDGVMWEGFDYNAVARDSWSQERIAELTKLRKKYGVDVFTVSYESKNRSTNYAKRRGFIHTHEPDGYNKWTYVKKLSP</sequence>
<dbReference type="SUPFAM" id="SSF51445">
    <property type="entry name" value="(Trans)glycosidases"/>
    <property type="match status" value="1"/>
</dbReference>
<proteinExistence type="predicted"/>
<keyword evidence="1" id="KW-0732">Signal</keyword>
<organism evidence="3 4">
    <name type="scientific">Pontibacillus chungwhensis</name>
    <dbReference type="NCBI Taxonomy" id="265426"/>
    <lineage>
        <taxon>Bacteria</taxon>
        <taxon>Bacillati</taxon>
        <taxon>Bacillota</taxon>
        <taxon>Bacilli</taxon>
        <taxon>Bacillales</taxon>
        <taxon>Bacillaceae</taxon>
        <taxon>Pontibacillus</taxon>
    </lineage>
</organism>
<reference evidence="3 4" key="1">
    <citation type="submission" date="2023-05" db="EMBL/GenBank/DDBJ databases">
        <title>Comparative genomics reveals the evidence of polycyclic aromatic hydrocarbons degradation in moderately halophilic genus Pontibacillus.</title>
        <authorList>
            <person name="Yang H."/>
            <person name="Qian Z."/>
        </authorList>
    </citation>
    <scope>NUCLEOTIDE SEQUENCE [LARGE SCALE GENOMIC DNA]</scope>
    <source>
        <strain evidence="4">HN14</strain>
    </source>
</reference>